<dbReference type="Gene3D" id="3.40.630.30">
    <property type="match status" value="1"/>
</dbReference>
<dbReference type="SUPFAM" id="SSF55729">
    <property type="entry name" value="Acyl-CoA N-acyltransferases (Nat)"/>
    <property type="match status" value="1"/>
</dbReference>
<dbReference type="EMBL" id="JAVIJP010000007">
    <property type="protein sequence ID" value="KAL3649142.1"/>
    <property type="molecule type" value="Genomic_DNA"/>
</dbReference>
<evidence type="ECO:0000259" key="8">
    <source>
        <dbReference type="PROSITE" id="PS50016"/>
    </source>
</evidence>
<feature type="region of interest" description="Disordered" evidence="7">
    <location>
        <begin position="428"/>
        <end position="461"/>
    </location>
</feature>
<dbReference type="InterPro" id="IPR001965">
    <property type="entry name" value="Znf_PHD"/>
</dbReference>
<evidence type="ECO:0000256" key="5">
    <source>
        <dbReference type="ARBA" id="ARBA00023242"/>
    </source>
</evidence>
<dbReference type="CDD" id="cd15532">
    <property type="entry name" value="PHD2_CHD_II"/>
    <property type="match status" value="1"/>
</dbReference>
<dbReference type="InterPro" id="IPR042163">
    <property type="entry name" value="PHF12"/>
</dbReference>
<feature type="compositionally biased region" description="Basic and acidic residues" evidence="7">
    <location>
        <begin position="615"/>
        <end position="624"/>
    </location>
</feature>
<keyword evidence="11" id="KW-1185">Reference proteome</keyword>
<keyword evidence="2" id="KW-0479">Metal-binding</keyword>
<dbReference type="Pfam" id="PF05641">
    <property type="entry name" value="Agenet"/>
    <property type="match status" value="1"/>
</dbReference>
<dbReference type="InterPro" id="IPR011011">
    <property type="entry name" value="Znf_FYVE_PHD"/>
</dbReference>
<feature type="compositionally biased region" description="Polar residues" evidence="7">
    <location>
        <begin position="428"/>
        <end position="449"/>
    </location>
</feature>
<dbReference type="InterPro" id="IPR013083">
    <property type="entry name" value="Znf_RING/FYVE/PHD"/>
</dbReference>
<comment type="subcellular location">
    <subcellularLocation>
        <location evidence="1">Nucleus</location>
    </subcellularLocation>
</comment>
<evidence type="ECO:0000256" key="7">
    <source>
        <dbReference type="SAM" id="MobiDB-lite"/>
    </source>
</evidence>
<dbReference type="InterPro" id="IPR014002">
    <property type="entry name" value="Agenet_dom_plant"/>
</dbReference>
<dbReference type="InterPro" id="IPR054292">
    <property type="entry name" value="DUF7028"/>
</dbReference>
<evidence type="ECO:0008006" key="12">
    <source>
        <dbReference type="Google" id="ProtNLM"/>
    </source>
</evidence>
<feature type="compositionally biased region" description="Basic residues" evidence="7">
    <location>
        <begin position="625"/>
        <end position="639"/>
    </location>
</feature>
<dbReference type="Pfam" id="PF22970">
    <property type="entry name" value="DUF7028"/>
    <property type="match status" value="2"/>
</dbReference>
<dbReference type="InterPro" id="IPR056511">
    <property type="entry name" value="IDM1_C"/>
</dbReference>
<dbReference type="PROSITE" id="PS50016">
    <property type="entry name" value="ZF_PHD_2"/>
    <property type="match status" value="1"/>
</dbReference>
<dbReference type="GO" id="GO:0008270">
    <property type="term" value="F:zinc ion binding"/>
    <property type="evidence" value="ECO:0007669"/>
    <property type="project" value="UniProtKB-KW"/>
</dbReference>
<dbReference type="InterPro" id="IPR016181">
    <property type="entry name" value="Acyl_CoA_acyltransferase"/>
</dbReference>
<gene>
    <name evidence="10" type="ORF">CASFOL_005545</name>
</gene>
<evidence type="ECO:0000259" key="9">
    <source>
        <dbReference type="PROSITE" id="PS51186"/>
    </source>
</evidence>
<evidence type="ECO:0000256" key="4">
    <source>
        <dbReference type="ARBA" id="ARBA00022833"/>
    </source>
</evidence>
<dbReference type="Pfam" id="PF23209">
    <property type="entry name" value="IDM1_C"/>
    <property type="match status" value="1"/>
</dbReference>
<dbReference type="Gene3D" id="3.30.40.10">
    <property type="entry name" value="Zinc/RING finger domain, C3HC4 (zinc finger)"/>
    <property type="match status" value="2"/>
</dbReference>
<keyword evidence="3 6" id="KW-0863">Zinc-finger</keyword>
<accession>A0ABD3E4Z2</accession>
<feature type="region of interest" description="Disordered" evidence="7">
    <location>
        <begin position="607"/>
        <end position="662"/>
    </location>
</feature>
<dbReference type="InterPro" id="IPR032308">
    <property type="entry name" value="TDBD"/>
</dbReference>
<dbReference type="CDD" id="cd04301">
    <property type="entry name" value="NAT_SF"/>
    <property type="match status" value="1"/>
</dbReference>
<evidence type="ECO:0000256" key="1">
    <source>
        <dbReference type="ARBA" id="ARBA00004123"/>
    </source>
</evidence>
<evidence type="ECO:0000256" key="2">
    <source>
        <dbReference type="ARBA" id="ARBA00022723"/>
    </source>
</evidence>
<dbReference type="Pfam" id="PF16135">
    <property type="entry name" value="TDBD"/>
    <property type="match status" value="1"/>
</dbReference>
<evidence type="ECO:0000313" key="10">
    <source>
        <dbReference type="EMBL" id="KAL3649142.1"/>
    </source>
</evidence>
<sequence length="1202" mass="136190">MTIENTRKKLLLHEKVEVRSVEDGFLGSWHSGTIIGCEQSSRVVQYDHLLDDEGSTNLATEHVKVSPIVDGCSIDEIVVSDNYRGLIRPLPSLPPVLDPLHLYYGQCVDYFYEDAWWEGVIFDHEDGCDQRRVFFPDMGDEKVASIDTLRLSNDWDEVTEEFKPRGNWLFLELMDEVEQDLPLPVSVKQVWYEVRMKSGFKKISEWTCFSGRCVWKDLVMEVLVDNYKITVEQLFVELNTSWEDLEGPGQTLLEFFEPALDVVLKTEGLFCKSLEVVPFEATFQYNDNEHNYQVPISTLSKDSVIASDNYKEATDVGPSISVQRRRAEWRPFVPETAPGYEFYPNALDECIKLCRMKKIPQLILRLNAERQLLDMGWKIEYVNYTTRTRQRYFSPSGKILKSFSMVCMEIDCVPQELGPACPMLMSPNPSAEETHSRLGTSSPMLTSLKPSAEETHSRPLARKARVSKKLSKLRMNPDNILIEADYCPEAARDYYLLYQTNNKLRSALNEEGRLRALRAKKHLSAIGWSFYYVSRGMKNQGMKNQLRYISPSGKLFTSLVSACKWCVEANTLTSGGDHLPITNSHLPLESVRKPRYVEGKAYKNRFLKKRKHEKSHGIEGSERLPKRRKKTNGSMKSRRLINSDSSVPVRRSSKRAREKIASSTPQTPLTVLSWLIDNNVLSPRAKVYYQDRNNGPPLAEGRVAREGIKCSCCGETFSLCKFEAHAGSTNGRPSANILLEDGRSLLDCQLQLKKRMSNRVLGSEMKGRRCSKANDYICTVCHYGGELIMCDQCPSSFHTRCLGLKEVPEGDWFCPSCCCQSCGQGRFDGQDTYSSVLICGQCEQRYHVECLRNKGITSPCPEGFWFCGDTCKQIFGGLRKILRKPLPVGTENLTWTLVKCIESESYDHGTSDGEYLVEDYSKLNVALSVMHECFEPVQEPRTRTDLVEDVIFNRWSELHRLNFQGFYTVLLEKNDELISTATVRIYGKKVAEVPLVATRFQYRRLGMCRILMDELEKRLSELGVERLVLPAVSGVLHTWTTAFGFSVVNETERLKFLDYTFLDFQGTVFCQKNLTNNPSSVASSLLTGTQAISCDHVNENVNMEIEGNSTASEVFHGEVVEEIDNVDKGLTCTATVPGNENGDCCSAEPAIVVDQSTAPFSCSTLHTKISLECALVAGNSKRAENKNEGIVKCYKRRRLSTC</sequence>
<evidence type="ECO:0000256" key="3">
    <source>
        <dbReference type="ARBA" id="ARBA00022771"/>
    </source>
</evidence>
<dbReference type="Proteomes" id="UP001632038">
    <property type="component" value="Unassembled WGS sequence"/>
</dbReference>
<dbReference type="PROSITE" id="PS51186">
    <property type="entry name" value="GNAT"/>
    <property type="match status" value="1"/>
</dbReference>
<dbReference type="SMART" id="SM00249">
    <property type="entry name" value="PHD"/>
    <property type="match status" value="2"/>
</dbReference>
<dbReference type="AlphaFoldDB" id="A0ABD3E4Z2"/>
<dbReference type="PANTHER" id="PTHR46309:SF12">
    <property type="entry name" value="GB|AAC80581.1"/>
    <property type="match status" value="1"/>
</dbReference>
<keyword evidence="5" id="KW-0539">Nucleus</keyword>
<dbReference type="InterPro" id="IPR019787">
    <property type="entry name" value="Znf_PHD-finger"/>
</dbReference>
<comment type="caution">
    <text evidence="10">The sequence shown here is derived from an EMBL/GenBank/DDBJ whole genome shotgun (WGS) entry which is preliminary data.</text>
</comment>
<organism evidence="10 11">
    <name type="scientific">Castilleja foliolosa</name>
    <dbReference type="NCBI Taxonomy" id="1961234"/>
    <lineage>
        <taxon>Eukaryota</taxon>
        <taxon>Viridiplantae</taxon>
        <taxon>Streptophyta</taxon>
        <taxon>Embryophyta</taxon>
        <taxon>Tracheophyta</taxon>
        <taxon>Spermatophyta</taxon>
        <taxon>Magnoliopsida</taxon>
        <taxon>eudicotyledons</taxon>
        <taxon>Gunneridae</taxon>
        <taxon>Pentapetalae</taxon>
        <taxon>asterids</taxon>
        <taxon>lamiids</taxon>
        <taxon>Lamiales</taxon>
        <taxon>Orobanchaceae</taxon>
        <taxon>Pedicularideae</taxon>
        <taxon>Castillejinae</taxon>
        <taxon>Castilleja</taxon>
    </lineage>
</organism>
<feature type="domain" description="N-acetyltransferase" evidence="9">
    <location>
        <begin position="913"/>
        <end position="1075"/>
    </location>
</feature>
<dbReference type="GO" id="GO:0005634">
    <property type="term" value="C:nucleus"/>
    <property type="evidence" value="ECO:0007669"/>
    <property type="project" value="UniProtKB-SubCell"/>
</dbReference>
<dbReference type="InterPro" id="IPR000182">
    <property type="entry name" value="GNAT_dom"/>
</dbReference>
<dbReference type="PANTHER" id="PTHR46309">
    <property type="entry name" value="PHD FINGER PROTEIN 12"/>
    <property type="match status" value="1"/>
</dbReference>
<proteinExistence type="predicted"/>
<dbReference type="InterPro" id="IPR059153">
    <property type="entry name" value="NSD_PHD-1st"/>
</dbReference>
<dbReference type="Pfam" id="PF23011">
    <property type="entry name" value="PHD-1st_NSD"/>
    <property type="match status" value="1"/>
</dbReference>
<dbReference type="SMART" id="SM00743">
    <property type="entry name" value="Agenet"/>
    <property type="match status" value="2"/>
</dbReference>
<protein>
    <recommendedName>
        <fullName evidence="12">PHD finger transcription factor</fullName>
    </recommendedName>
</protein>
<reference evidence="11" key="1">
    <citation type="journal article" date="2024" name="IScience">
        <title>Strigolactones Initiate the Formation of Haustorium-like Structures in Castilleja.</title>
        <authorList>
            <person name="Buerger M."/>
            <person name="Peterson D."/>
            <person name="Chory J."/>
        </authorList>
    </citation>
    <scope>NUCLEOTIDE SEQUENCE [LARGE SCALE GENOMIC DNA]</scope>
</reference>
<evidence type="ECO:0000313" key="11">
    <source>
        <dbReference type="Proteomes" id="UP001632038"/>
    </source>
</evidence>
<dbReference type="SUPFAM" id="SSF57903">
    <property type="entry name" value="FYVE/PHD zinc finger"/>
    <property type="match status" value="1"/>
</dbReference>
<keyword evidence="4" id="KW-0862">Zinc</keyword>
<dbReference type="InterPro" id="IPR008395">
    <property type="entry name" value="Agenet-like_dom"/>
</dbReference>
<feature type="domain" description="PHD-type" evidence="8">
    <location>
        <begin position="775"/>
        <end position="820"/>
    </location>
</feature>
<evidence type="ECO:0000256" key="6">
    <source>
        <dbReference type="PROSITE-ProRule" id="PRU00146"/>
    </source>
</evidence>
<name>A0ABD3E4Z2_9LAMI</name>